<proteinExistence type="predicted"/>
<reference evidence="1 2" key="1">
    <citation type="submission" date="2022-04" db="EMBL/GenBank/DDBJ databases">
        <title>Halobacillus sp. isolated from saltern.</title>
        <authorList>
            <person name="Won M."/>
            <person name="Lee C.-M."/>
            <person name="Woen H.-Y."/>
            <person name="Kwon S.-W."/>
        </authorList>
    </citation>
    <scope>NUCLEOTIDE SEQUENCE [LARGE SCALE GENOMIC DNA]</scope>
    <source>
        <strain evidence="1 2">SSBR10-3</strain>
    </source>
</reference>
<organism evidence="1 2">
    <name type="scientific">Halobacillus salinarum</name>
    <dbReference type="NCBI Taxonomy" id="2932257"/>
    <lineage>
        <taxon>Bacteria</taxon>
        <taxon>Bacillati</taxon>
        <taxon>Bacillota</taxon>
        <taxon>Bacilli</taxon>
        <taxon>Bacillales</taxon>
        <taxon>Bacillaceae</taxon>
        <taxon>Halobacillus</taxon>
    </lineage>
</organism>
<keyword evidence="2" id="KW-1185">Reference proteome</keyword>
<dbReference type="Proteomes" id="UP000831787">
    <property type="component" value="Chromosome"/>
</dbReference>
<protein>
    <submittedName>
        <fullName evidence="1">Uncharacterized protein</fullName>
    </submittedName>
</protein>
<sequence length="98" mass="10086">MAVLVVPAARAVHAVPDVLAAVAAQVVAAAVPDAVAAAVAARVAVVALDAAAVQDKKLIFQQHMMYPLYSWAPGDFSSGVLLFLTKPSWQLHTIVVGA</sequence>
<name>A0ABY4EM48_9BACI</name>
<dbReference type="RefSeq" id="WP_244712291.1">
    <property type="nucleotide sequence ID" value="NZ_CP095073.1"/>
</dbReference>
<evidence type="ECO:0000313" key="1">
    <source>
        <dbReference type="EMBL" id="UOQ45519.1"/>
    </source>
</evidence>
<gene>
    <name evidence="1" type="ORF">MUN89_06130</name>
</gene>
<accession>A0ABY4EM48</accession>
<evidence type="ECO:0000313" key="2">
    <source>
        <dbReference type="Proteomes" id="UP000831787"/>
    </source>
</evidence>
<dbReference type="EMBL" id="CP095073">
    <property type="protein sequence ID" value="UOQ45519.1"/>
    <property type="molecule type" value="Genomic_DNA"/>
</dbReference>